<dbReference type="EMBL" id="KV419397">
    <property type="protein sequence ID" value="KZS97066.1"/>
    <property type="molecule type" value="Genomic_DNA"/>
</dbReference>
<name>A0A164YMQ8_9AGAM</name>
<keyword evidence="2" id="KW-1185">Reference proteome</keyword>
<gene>
    <name evidence="1" type="ORF">SISNIDRAFT_463022</name>
</gene>
<evidence type="ECO:0000313" key="2">
    <source>
        <dbReference type="Proteomes" id="UP000076722"/>
    </source>
</evidence>
<protein>
    <submittedName>
        <fullName evidence="1">Uncharacterized protein</fullName>
    </submittedName>
</protein>
<accession>A0A164YMQ8</accession>
<sequence>METERTKKGPPTLDLPDSLILVPGLGRGSNRWLAINLSLPEDLGDAIEAMNWTCGHDSMRWRHLKPHSFQIWTPRDVVQSIAKRTHATIAVARIRETPAPELGFSGHEFLENRRILIRRKKGSKSDCVPFVAVGFEFKFPADEIEEKRVRVRKPVFWP</sequence>
<reference evidence="1 2" key="1">
    <citation type="journal article" date="2016" name="Mol. Biol. Evol.">
        <title>Comparative Genomics of Early-Diverging Mushroom-Forming Fungi Provides Insights into the Origins of Lignocellulose Decay Capabilities.</title>
        <authorList>
            <person name="Nagy L.G."/>
            <person name="Riley R."/>
            <person name="Tritt A."/>
            <person name="Adam C."/>
            <person name="Daum C."/>
            <person name="Floudas D."/>
            <person name="Sun H."/>
            <person name="Yadav J.S."/>
            <person name="Pangilinan J."/>
            <person name="Larsson K.H."/>
            <person name="Matsuura K."/>
            <person name="Barry K."/>
            <person name="Labutti K."/>
            <person name="Kuo R."/>
            <person name="Ohm R.A."/>
            <person name="Bhattacharya S.S."/>
            <person name="Shirouzu T."/>
            <person name="Yoshinaga Y."/>
            <person name="Martin F.M."/>
            <person name="Grigoriev I.V."/>
            <person name="Hibbett D.S."/>
        </authorList>
    </citation>
    <scope>NUCLEOTIDE SEQUENCE [LARGE SCALE GENOMIC DNA]</scope>
    <source>
        <strain evidence="1 2">HHB9708</strain>
    </source>
</reference>
<organism evidence="1 2">
    <name type="scientific">Sistotremastrum niveocremeum HHB9708</name>
    <dbReference type="NCBI Taxonomy" id="1314777"/>
    <lineage>
        <taxon>Eukaryota</taxon>
        <taxon>Fungi</taxon>
        <taxon>Dikarya</taxon>
        <taxon>Basidiomycota</taxon>
        <taxon>Agaricomycotina</taxon>
        <taxon>Agaricomycetes</taxon>
        <taxon>Sistotremastrales</taxon>
        <taxon>Sistotremastraceae</taxon>
        <taxon>Sertulicium</taxon>
        <taxon>Sertulicium niveocremeum</taxon>
    </lineage>
</organism>
<dbReference type="AlphaFoldDB" id="A0A164YMQ8"/>
<evidence type="ECO:0000313" key="1">
    <source>
        <dbReference type="EMBL" id="KZS97066.1"/>
    </source>
</evidence>
<dbReference type="Proteomes" id="UP000076722">
    <property type="component" value="Unassembled WGS sequence"/>
</dbReference>
<proteinExistence type="predicted"/>